<dbReference type="Proteomes" id="UP000004810">
    <property type="component" value="Unassembled WGS sequence"/>
</dbReference>
<dbReference type="PANTHER" id="PTHR11361:SF148">
    <property type="entry name" value="DNA MISMATCH REPAIR PROTEIN MSH6"/>
    <property type="match status" value="1"/>
</dbReference>
<dbReference type="Gene3D" id="3.40.50.300">
    <property type="entry name" value="P-loop containing nucleotide triphosphate hydrolases"/>
    <property type="match status" value="1"/>
</dbReference>
<dbReference type="PANTHER" id="PTHR11361">
    <property type="entry name" value="DNA MISMATCH REPAIR PROTEIN MUTS FAMILY MEMBER"/>
    <property type="match status" value="1"/>
</dbReference>
<dbReference type="AlphaFoldDB" id="J9EXW7"/>
<evidence type="ECO:0000313" key="6">
    <source>
        <dbReference type="EMBL" id="EJW87028.1"/>
    </source>
</evidence>
<feature type="non-terminal residue" evidence="6">
    <location>
        <position position="1"/>
    </location>
</feature>
<dbReference type="SUPFAM" id="SSF52540">
    <property type="entry name" value="P-loop containing nucleoside triphosphate hydrolases"/>
    <property type="match status" value="1"/>
</dbReference>
<comment type="similarity">
    <text evidence="1">Belongs to the DNA mismatch repair MutS family.</text>
</comment>
<dbReference type="Pfam" id="PF00488">
    <property type="entry name" value="MutS_V"/>
    <property type="match status" value="1"/>
</dbReference>
<dbReference type="InterPro" id="IPR045076">
    <property type="entry name" value="MutS"/>
</dbReference>
<dbReference type="GO" id="GO:0005524">
    <property type="term" value="F:ATP binding"/>
    <property type="evidence" value="ECO:0007669"/>
    <property type="project" value="UniProtKB-KW"/>
</dbReference>
<reference evidence="7" key="1">
    <citation type="submission" date="2012-08" db="EMBL/GenBank/DDBJ databases">
        <title>The Genome Sequence of Wuchereria bancrofti.</title>
        <authorList>
            <person name="Nutman T.B."/>
            <person name="Fink D.L."/>
            <person name="Russ C."/>
            <person name="Young S."/>
            <person name="Zeng Q."/>
            <person name="Koehrsen M."/>
            <person name="Alvarado L."/>
            <person name="Berlin A."/>
            <person name="Chapman S.B."/>
            <person name="Chen Z."/>
            <person name="Freedman E."/>
            <person name="Gellesch M."/>
            <person name="Goldberg J."/>
            <person name="Griggs A."/>
            <person name="Gujja S."/>
            <person name="Heilman E.R."/>
            <person name="Heiman D."/>
            <person name="Hepburn T."/>
            <person name="Howarth C."/>
            <person name="Jen D."/>
            <person name="Larson L."/>
            <person name="Lewis B."/>
            <person name="Mehta T."/>
            <person name="Park D."/>
            <person name="Pearson M."/>
            <person name="Roberts A."/>
            <person name="Saif S."/>
            <person name="Shea T."/>
            <person name="Shenoy N."/>
            <person name="Sisk P."/>
            <person name="Stolte C."/>
            <person name="Sykes S."/>
            <person name="Walk T."/>
            <person name="White J."/>
            <person name="Yandava C."/>
            <person name="Haas B."/>
            <person name="Henn M.R."/>
            <person name="Nusbaum C."/>
            <person name="Birren B."/>
        </authorList>
    </citation>
    <scope>NUCLEOTIDE SEQUENCE [LARGE SCALE GENOMIC DNA]</scope>
    <source>
        <strain evidence="7">NA</strain>
    </source>
</reference>
<comment type="caution">
    <text evidence="6">The sequence shown here is derived from an EMBL/GenBank/DDBJ whole genome shotgun (WGS) entry which is preliminary data.</text>
</comment>
<dbReference type="SMART" id="SM00534">
    <property type="entry name" value="MUTSac"/>
    <property type="match status" value="1"/>
</dbReference>
<evidence type="ECO:0000259" key="5">
    <source>
        <dbReference type="SMART" id="SM00534"/>
    </source>
</evidence>
<dbReference type="EMBL" id="ADBV01000520">
    <property type="protein sequence ID" value="EJW87028.1"/>
    <property type="molecule type" value="Genomic_DNA"/>
</dbReference>
<dbReference type="GO" id="GO:0140664">
    <property type="term" value="F:ATP-dependent DNA damage sensor activity"/>
    <property type="evidence" value="ECO:0007669"/>
    <property type="project" value="InterPro"/>
</dbReference>
<accession>J9EXW7</accession>
<organism evidence="6 7">
    <name type="scientific">Wuchereria bancrofti</name>
    <dbReference type="NCBI Taxonomy" id="6293"/>
    <lineage>
        <taxon>Eukaryota</taxon>
        <taxon>Metazoa</taxon>
        <taxon>Ecdysozoa</taxon>
        <taxon>Nematoda</taxon>
        <taxon>Chromadorea</taxon>
        <taxon>Rhabditida</taxon>
        <taxon>Spirurina</taxon>
        <taxon>Spiruromorpha</taxon>
        <taxon>Filarioidea</taxon>
        <taxon>Onchocercidae</taxon>
        <taxon>Wuchereria</taxon>
    </lineage>
</organism>
<name>J9EXW7_WUCBA</name>
<keyword evidence="3" id="KW-0067">ATP-binding</keyword>
<evidence type="ECO:0000313" key="7">
    <source>
        <dbReference type="Proteomes" id="UP000004810"/>
    </source>
</evidence>
<gene>
    <name evidence="6" type="ORF">WUBG_02059</name>
</gene>
<evidence type="ECO:0000256" key="4">
    <source>
        <dbReference type="ARBA" id="ARBA00023125"/>
    </source>
</evidence>
<protein>
    <recommendedName>
        <fullName evidence="5">DNA mismatch repair proteins mutS family domain-containing protein</fullName>
    </recommendedName>
</protein>
<keyword evidence="4" id="KW-0238">DNA-binding</keyword>
<dbReference type="InterPro" id="IPR000432">
    <property type="entry name" value="DNA_mismatch_repair_MutS_C"/>
</dbReference>
<dbReference type="GO" id="GO:0006298">
    <property type="term" value="P:mismatch repair"/>
    <property type="evidence" value="ECO:0007669"/>
    <property type="project" value="InterPro"/>
</dbReference>
<dbReference type="InterPro" id="IPR027417">
    <property type="entry name" value="P-loop_NTPase"/>
</dbReference>
<keyword evidence="2" id="KW-0547">Nucleotide-binding</keyword>
<feature type="domain" description="DNA mismatch repair proteins mutS family" evidence="5">
    <location>
        <begin position="1"/>
        <end position="102"/>
    </location>
</feature>
<evidence type="ECO:0000256" key="3">
    <source>
        <dbReference type="ARBA" id="ARBA00022840"/>
    </source>
</evidence>
<dbReference type="GO" id="GO:0030983">
    <property type="term" value="F:mismatched DNA binding"/>
    <property type="evidence" value="ECO:0007669"/>
    <property type="project" value="InterPro"/>
</dbReference>
<proteinExistence type="inferred from homology"/>
<evidence type="ECO:0000256" key="2">
    <source>
        <dbReference type="ARBA" id="ARBA00022741"/>
    </source>
</evidence>
<sequence length="142" mass="15827">TYDGTAIAYAVLLDVAIRLNCRTFFSTHYHTLCKAVENVTSIKAAHMACIVENENAEDPTMENVTFLYTLADGMCPKSYGFFAAKISGLKAEVIRAAFIASRRLDEGKTRKERMAELRKLALNEECSTAQLRETINSMFISS</sequence>
<dbReference type="GO" id="GO:0032301">
    <property type="term" value="C:MutSalpha complex"/>
    <property type="evidence" value="ECO:0007669"/>
    <property type="project" value="TreeGrafter"/>
</dbReference>
<evidence type="ECO:0000256" key="1">
    <source>
        <dbReference type="ARBA" id="ARBA00006271"/>
    </source>
</evidence>